<proteinExistence type="predicted"/>
<evidence type="ECO:0000313" key="2">
    <source>
        <dbReference type="EMBL" id="GFS45275.1"/>
    </source>
</evidence>
<dbReference type="EMBL" id="BMAV01025854">
    <property type="protein sequence ID" value="GFS45275.1"/>
    <property type="molecule type" value="Genomic_DNA"/>
</dbReference>
<reference evidence="3" key="1">
    <citation type="submission" date="2020-08" db="EMBL/GenBank/DDBJ databases">
        <title>Multicomponent nature underlies the extraordinary mechanical properties of spider dragline silk.</title>
        <authorList>
            <person name="Kono N."/>
            <person name="Nakamura H."/>
            <person name="Mori M."/>
            <person name="Yoshida Y."/>
            <person name="Ohtoshi R."/>
            <person name="Malay A.D."/>
            <person name="Moran D.A.P."/>
            <person name="Tomita M."/>
            <person name="Numata K."/>
            <person name="Arakawa K."/>
        </authorList>
    </citation>
    <scope>NUCLEOTIDE SEQUENCE</scope>
</reference>
<evidence type="ECO:0000256" key="1">
    <source>
        <dbReference type="SAM" id="MobiDB-lite"/>
    </source>
</evidence>
<comment type="caution">
    <text evidence="3">The sequence shown here is derived from an EMBL/GenBank/DDBJ whole genome shotgun (WGS) entry which is preliminary data.</text>
</comment>
<name>A0A8X6WX23_9ARAC</name>
<dbReference type="EMBL" id="BMAV01020448">
    <property type="protein sequence ID" value="GFY73893.1"/>
    <property type="molecule type" value="Genomic_DNA"/>
</dbReference>
<keyword evidence="5" id="KW-1185">Reference proteome</keyword>
<sequence length="94" mass="10819">MDALEDSFQENRTPYSDEHIDKVDRTVRRFLRNNIPDTPPLTSPNEICSIISKLDNKKAPGQNQIKNIALKSLPINAITHLTKKHYRKCHVVNI</sequence>
<protein>
    <submittedName>
        <fullName evidence="3">Uncharacterized protein</fullName>
    </submittedName>
</protein>
<dbReference type="Proteomes" id="UP000886998">
    <property type="component" value="Unassembled WGS sequence"/>
</dbReference>
<accession>A0A8X6WX23</accession>
<dbReference type="AlphaFoldDB" id="A0A8X6WX23"/>
<organism evidence="3 5">
    <name type="scientific">Trichonephila inaurata madagascariensis</name>
    <dbReference type="NCBI Taxonomy" id="2747483"/>
    <lineage>
        <taxon>Eukaryota</taxon>
        <taxon>Metazoa</taxon>
        <taxon>Ecdysozoa</taxon>
        <taxon>Arthropoda</taxon>
        <taxon>Chelicerata</taxon>
        <taxon>Arachnida</taxon>
        <taxon>Araneae</taxon>
        <taxon>Araneomorphae</taxon>
        <taxon>Entelegynae</taxon>
        <taxon>Araneoidea</taxon>
        <taxon>Nephilidae</taxon>
        <taxon>Trichonephila</taxon>
        <taxon>Trichonephila inaurata</taxon>
    </lineage>
</organism>
<dbReference type="EMBL" id="BMAV01003397">
    <property type="protein sequence ID" value="GFY42943.1"/>
    <property type="molecule type" value="Genomic_DNA"/>
</dbReference>
<evidence type="ECO:0000313" key="4">
    <source>
        <dbReference type="EMBL" id="GFY73893.1"/>
    </source>
</evidence>
<dbReference type="OrthoDB" id="8033718at2759"/>
<evidence type="ECO:0000313" key="3">
    <source>
        <dbReference type="EMBL" id="GFY42943.1"/>
    </source>
</evidence>
<feature type="region of interest" description="Disordered" evidence="1">
    <location>
        <begin position="1"/>
        <end position="20"/>
    </location>
</feature>
<evidence type="ECO:0000313" key="5">
    <source>
        <dbReference type="Proteomes" id="UP000886998"/>
    </source>
</evidence>
<gene>
    <name evidence="3" type="ORF">TNIN_142311</name>
    <name evidence="4" type="ORF">TNIN_168301</name>
    <name evidence="2" type="ORF">TNIN_79021</name>
</gene>